<dbReference type="CDD" id="cd07067">
    <property type="entry name" value="HP_PGM_like"/>
    <property type="match status" value="1"/>
</dbReference>
<dbReference type="InterPro" id="IPR013078">
    <property type="entry name" value="His_Pase_superF_clade-1"/>
</dbReference>
<proteinExistence type="predicted"/>
<evidence type="ECO:0000313" key="1">
    <source>
        <dbReference type="EMBL" id="KAF2234085.1"/>
    </source>
</evidence>
<name>A0A6A6H7T4_VIRVR</name>
<dbReference type="SUPFAM" id="SSF53254">
    <property type="entry name" value="Phosphoglycerate mutase-like"/>
    <property type="match status" value="1"/>
</dbReference>
<dbReference type="EMBL" id="ML991801">
    <property type="protein sequence ID" value="KAF2234085.1"/>
    <property type="molecule type" value="Genomic_DNA"/>
</dbReference>
<dbReference type="PANTHER" id="PTHR48100">
    <property type="entry name" value="BROAD-SPECIFICITY PHOSPHATASE YOR283W-RELATED"/>
    <property type="match status" value="1"/>
</dbReference>
<dbReference type="Gene3D" id="3.40.50.1240">
    <property type="entry name" value="Phosphoglycerate mutase-like"/>
    <property type="match status" value="1"/>
</dbReference>
<protein>
    <submittedName>
        <fullName evidence="1">Phosphoglycerate mutase family protein</fullName>
    </submittedName>
</protein>
<reference evidence="1" key="1">
    <citation type="journal article" date="2020" name="Stud. Mycol.">
        <title>101 Dothideomycetes genomes: a test case for predicting lifestyles and emergence of pathogens.</title>
        <authorList>
            <person name="Haridas S."/>
            <person name="Albert R."/>
            <person name="Binder M."/>
            <person name="Bloem J."/>
            <person name="Labutti K."/>
            <person name="Salamov A."/>
            <person name="Andreopoulos B."/>
            <person name="Baker S."/>
            <person name="Barry K."/>
            <person name="Bills G."/>
            <person name="Bluhm B."/>
            <person name="Cannon C."/>
            <person name="Castanera R."/>
            <person name="Culley D."/>
            <person name="Daum C."/>
            <person name="Ezra D."/>
            <person name="Gonzalez J."/>
            <person name="Henrissat B."/>
            <person name="Kuo A."/>
            <person name="Liang C."/>
            <person name="Lipzen A."/>
            <person name="Lutzoni F."/>
            <person name="Magnuson J."/>
            <person name="Mondo S."/>
            <person name="Nolan M."/>
            <person name="Ohm R."/>
            <person name="Pangilinan J."/>
            <person name="Park H.-J."/>
            <person name="Ramirez L."/>
            <person name="Alfaro M."/>
            <person name="Sun H."/>
            <person name="Tritt A."/>
            <person name="Yoshinaga Y."/>
            <person name="Zwiers L.-H."/>
            <person name="Turgeon B."/>
            <person name="Goodwin S."/>
            <person name="Spatafora J."/>
            <person name="Crous P."/>
            <person name="Grigoriev I."/>
        </authorList>
    </citation>
    <scope>NUCLEOTIDE SEQUENCE</scope>
    <source>
        <strain evidence="1">Tuck. ex Michener</strain>
    </source>
</reference>
<dbReference type="InterPro" id="IPR029033">
    <property type="entry name" value="His_PPase_superfam"/>
</dbReference>
<accession>A0A6A6H7T4</accession>
<dbReference type="PANTHER" id="PTHR48100:SF1">
    <property type="entry name" value="HISTIDINE PHOSPHATASE FAMILY PROTEIN-RELATED"/>
    <property type="match status" value="1"/>
</dbReference>
<dbReference type="GO" id="GO:0005737">
    <property type="term" value="C:cytoplasm"/>
    <property type="evidence" value="ECO:0007669"/>
    <property type="project" value="TreeGrafter"/>
</dbReference>
<dbReference type="SMART" id="SM00855">
    <property type="entry name" value="PGAM"/>
    <property type="match status" value="1"/>
</dbReference>
<dbReference type="Proteomes" id="UP000800092">
    <property type="component" value="Unassembled WGS sequence"/>
</dbReference>
<dbReference type="OrthoDB" id="496981at2759"/>
<dbReference type="InterPro" id="IPR050275">
    <property type="entry name" value="PGM_Phosphatase"/>
</dbReference>
<dbReference type="GO" id="GO:0016791">
    <property type="term" value="F:phosphatase activity"/>
    <property type="evidence" value="ECO:0007669"/>
    <property type="project" value="TreeGrafter"/>
</dbReference>
<dbReference type="AlphaFoldDB" id="A0A6A6H7T4"/>
<sequence length="302" mass="34101">MTDHSSIEYSTINGFFLQSESSTNTAEFDYTNSNFGLIERNYETDEQCPLNSTSWQRFAYYLDDLNRKSPSTVHYRVFFLARHGQGDHNVGEEKYGTAAWDDCWSKLDSADGLSFFDAHLTDLGIQQAKIANKTWMHQLTVEKTPSPEIFYTSPLYRCLQTAETTFKDPELPLQHAFVPRVKELLREQNGIHTCDARSPASTLRAAFPAARFDPDFAETDPLWRSDVRETDAEMVPRLRQALDGIWRGDARSCAWVSVTAHNGAVRAMLRVFGHRAWDLATGGVVVVFVRGEEVGEGSEVVG</sequence>
<keyword evidence="2" id="KW-1185">Reference proteome</keyword>
<evidence type="ECO:0000313" key="2">
    <source>
        <dbReference type="Proteomes" id="UP000800092"/>
    </source>
</evidence>
<dbReference type="Pfam" id="PF00300">
    <property type="entry name" value="His_Phos_1"/>
    <property type="match status" value="1"/>
</dbReference>
<organism evidence="1 2">
    <name type="scientific">Viridothelium virens</name>
    <name type="common">Speckled blister lichen</name>
    <name type="synonym">Trypethelium virens</name>
    <dbReference type="NCBI Taxonomy" id="1048519"/>
    <lineage>
        <taxon>Eukaryota</taxon>
        <taxon>Fungi</taxon>
        <taxon>Dikarya</taxon>
        <taxon>Ascomycota</taxon>
        <taxon>Pezizomycotina</taxon>
        <taxon>Dothideomycetes</taxon>
        <taxon>Dothideomycetes incertae sedis</taxon>
        <taxon>Trypetheliales</taxon>
        <taxon>Trypetheliaceae</taxon>
        <taxon>Viridothelium</taxon>
    </lineage>
</organism>
<gene>
    <name evidence="1" type="ORF">EV356DRAFT_502706</name>
</gene>